<keyword evidence="4 6" id="KW-0560">Oxidoreductase</keyword>
<keyword evidence="3 6" id="KW-0288">FMN</keyword>
<evidence type="ECO:0000256" key="7">
    <source>
        <dbReference type="PIRSR" id="PIRSR000190-2"/>
    </source>
</evidence>
<evidence type="ECO:0000313" key="11">
    <source>
        <dbReference type="Proteomes" id="UP000662572"/>
    </source>
</evidence>
<keyword evidence="5 6" id="KW-0664">Pyridoxine biosynthesis</keyword>
<comment type="cofactor">
    <cofactor evidence="6 7">
        <name>FMN</name>
        <dbReference type="ChEBI" id="CHEBI:58210"/>
    </cofactor>
    <text evidence="6 7">Binds 1 FMN per subunit.</text>
</comment>
<comment type="pathway">
    <text evidence="6">Cofactor metabolism; pyridoxal 5'-phosphate salvage; pyridoxal 5'-phosphate from pyridoxine 5'-phosphate: step 1/1.</text>
</comment>
<dbReference type="EMBL" id="BMZB01000004">
    <property type="protein sequence ID" value="GGZ41167.1"/>
    <property type="molecule type" value="Genomic_DNA"/>
</dbReference>
<dbReference type="NCBIfam" id="TIGR00558">
    <property type="entry name" value="pdxH"/>
    <property type="match status" value="1"/>
</dbReference>
<dbReference type="GO" id="GO:0010181">
    <property type="term" value="F:FMN binding"/>
    <property type="evidence" value="ECO:0007669"/>
    <property type="project" value="UniProtKB-UniRule"/>
</dbReference>
<proteinExistence type="inferred from homology"/>
<evidence type="ECO:0000259" key="9">
    <source>
        <dbReference type="Pfam" id="PF10590"/>
    </source>
</evidence>
<comment type="pathway">
    <text evidence="6">Cofactor metabolism; pyridoxal 5'-phosphate salvage; pyridoxal 5'-phosphate from pyridoxamine 5'-phosphate: step 1/1.</text>
</comment>
<feature type="binding site" evidence="6 7">
    <location>
        <position position="197"/>
    </location>
    <ligand>
        <name>FMN</name>
        <dbReference type="ChEBI" id="CHEBI:58210"/>
    </ligand>
</feature>
<feature type="domain" description="Pyridoxamine 5'-phosphate oxidase N-terminal" evidence="8">
    <location>
        <begin position="46"/>
        <end position="170"/>
    </location>
</feature>
<dbReference type="PIRSF" id="PIRSF000190">
    <property type="entry name" value="Pyd_amn-ph_oxd"/>
    <property type="match status" value="1"/>
</dbReference>
<dbReference type="Pfam" id="PF10590">
    <property type="entry name" value="PNP_phzG_C"/>
    <property type="match status" value="1"/>
</dbReference>
<name>A0A918QF05_9CAUL</name>
<organism evidence="10 11">
    <name type="scientific">Asticcacaulis endophyticus</name>
    <dbReference type="NCBI Taxonomy" id="1395890"/>
    <lineage>
        <taxon>Bacteria</taxon>
        <taxon>Pseudomonadati</taxon>
        <taxon>Pseudomonadota</taxon>
        <taxon>Alphaproteobacteria</taxon>
        <taxon>Caulobacterales</taxon>
        <taxon>Caulobacteraceae</taxon>
        <taxon>Asticcacaulis</taxon>
    </lineage>
</organism>
<comment type="catalytic activity">
    <reaction evidence="6">
        <text>pyridoxine 5'-phosphate + O2 = pyridoxal 5'-phosphate + H2O2</text>
        <dbReference type="Rhea" id="RHEA:15149"/>
        <dbReference type="ChEBI" id="CHEBI:15379"/>
        <dbReference type="ChEBI" id="CHEBI:16240"/>
        <dbReference type="ChEBI" id="CHEBI:58589"/>
        <dbReference type="ChEBI" id="CHEBI:597326"/>
        <dbReference type="EC" id="1.4.3.5"/>
    </reaction>
</comment>
<feature type="binding site" evidence="6 7">
    <location>
        <begin position="152"/>
        <end position="153"/>
    </location>
    <ligand>
        <name>FMN</name>
        <dbReference type="ChEBI" id="CHEBI:58210"/>
    </ligand>
</feature>
<dbReference type="Gene3D" id="2.30.110.10">
    <property type="entry name" value="Electron Transport, Fmn-binding Protein, Chain A"/>
    <property type="match status" value="1"/>
</dbReference>
<dbReference type="PANTHER" id="PTHR10851">
    <property type="entry name" value="PYRIDOXINE-5-PHOSPHATE OXIDASE"/>
    <property type="match status" value="1"/>
</dbReference>
<evidence type="ECO:0000256" key="2">
    <source>
        <dbReference type="ARBA" id="ARBA00022630"/>
    </source>
</evidence>
<comment type="function">
    <text evidence="6">Catalyzes the oxidation of either pyridoxine 5'-phosphate (PNP) or pyridoxamine 5'-phosphate (PMP) into pyridoxal 5'-phosphate (PLP).</text>
</comment>
<dbReference type="NCBIfam" id="NF004231">
    <property type="entry name" value="PRK05679.1"/>
    <property type="match status" value="1"/>
</dbReference>
<reference evidence="10" key="1">
    <citation type="journal article" date="2014" name="Int. J. Syst. Evol. Microbiol.">
        <title>Complete genome sequence of Corynebacterium casei LMG S-19264T (=DSM 44701T), isolated from a smear-ripened cheese.</title>
        <authorList>
            <consortium name="US DOE Joint Genome Institute (JGI-PGF)"/>
            <person name="Walter F."/>
            <person name="Albersmeier A."/>
            <person name="Kalinowski J."/>
            <person name="Ruckert C."/>
        </authorList>
    </citation>
    <scope>NUCLEOTIDE SEQUENCE</scope>
    <source>
        <strain evidence="10">KCTC 32296</strain>
    </source>
</reference>
<comment type="similarity">
    <text evidence="1 6">Belongs to the pyridoxamine 5'-phosphate oxidase family.</text>
</comment>
<dbReference type="InterPro" id="IPR011576">
    <property type="entry name" value="Pyridox_Oxase_N"/>
</dbReference>
<feature type="binding site" evidence="6 7">
    <location>
        <position position="117"/>
    </location>
    <ligand>
        <name>FMN</name>
        <dbReference type="ChEBI" id="CHEBI:58210"/>
    </ligand>
</feature>
<dbReference type="PROSITE" id="PS01064">
    <property type="entry name" value="PYRIDOX_OXIDASE"/>
    <property type="match status" value="1"/>
</dbReference>
<comment type="subunit">
    <text evidence="6">Homodimer.</text>
</comment>
<dbReference type="AlphaFoldDB" id="A0A918QF05"/>
<feature type="binding site" evidence="6">
    <location>
        <begin position="203"/>
        <end position="205"/>
    </location>
    <ligand>
        <name>substrate</name>
    </ligand>
</feature>
<accession>A0A918QF05</accession>
<dbReference type="InterPro" id="IPR000659">
    <property type="entry name" value="Pyridox_Oxase"/>
</dbReference>
<dbReference type="GO" id="GO:0008615">
    <property type="term" value="P:pyridoxine biosynthetic process"/>
    <property type="evidence" value="ECO:0007669"/>
    <property type="project" value="UniProtKB-UniRule"/>
</dbReference>
<feature type="binding site" evidence="6">
    <location>
        <position position="143"/>
    </location>
    <ligand>
        <name>substrate</name>
    </ligand>
</feature>
<dbReference type="Proteomes" id="UP000662572">
    <property type="component" value="Unassembled WGS sequence"/>
</dbReference>
<feature type="binding site" evidence="6 7">
    <location>
        <begin position="73"/>
        <end position="78"/>
    </location>
    <ligand>
        <name>FMN</name>
        <dbReference type="ChEBI" id="CHEBI:58210"/>
    </ligand>
</feature>
<dbReference type="HAMAP" id="MF_01629">
    <property type="entry name" value="PdxH"/>
    <property type="match status" value="1"/>
</dbReference>
<protein>
    <recommendedName>
        <fullName evidence="6">Pyridoxine/pyridoxamine 5'-phosphate oxidase</fullName>
        <ecNumber evidence="6">1.4.3.5</ecNumber>
    </recommendedName>
    <alternativeName>
        <fullName evidence="6">PNP/PMP oxidase</fullName>
        <shortName evidence="6">PNPOx</shortName>
    </alternativeName>
    <alternativeName>
        <fullName evidence="6">Pyridoxal 5'-phosphate synthase</fullName>
    </alternativeName>
</protein>
<keyword evidence="11" id="KW-1185">Reference proteome</keyword>
<comment type="caution">
    <text evidence="10">The sequence shown here is derived from an EMBL/GenBank/DDBJ whole genome shotgun (WGS) entry which is preliminary data.</text>
</comment>
<dbReference type="PANTHER" id="PTHR10851:SF0">
    <property type="entry name" value="PYRIDOXINE-5'-PHOSPHATE OXIDASE"/>
    <property type="match status" value="1"/>
</dbReference>
<dbReference type="InterPro" id="IPR019576">
    <property type="entry name" value="Pyridoxamine_oxidase_dimer_C"/>
</dbReference>
<evidence type="ECO:0000256" key="5">
    <source>
        <dbReference type="ARBA" id="ARBA00023096"/>
    </source>
</evidence>
<dbReference type="EC" id="1.4.3.5" evidence="6"/>
<feature type="binding site" evidence="6 7">
    <location>
        <position position="95"/>
    </location>
    <ligand>
        <name>FMN</name>
        <dbReference type="ChEBI" id="CHEBI:58210"/>
    </ligand>
</feature>
<feature type="binding site" evidence="6">
    <location>
        <position position="139"/>
    </location>
    <ligand>
        <name>substrate</name>
    </ligand>
</feature>
<evidence type="ECO:0000256" key="3">
    <source>
        <dbReference type="ARBA" id="ARBA00022643"/>
    </source>
</evidence>
<feature type="binding site" evidence="6 7">
    <location>
        <position position="207"/>
    </location>
    <ligand>
        <name>FMN</name>
        <dbReference type="ChEBI" id="CHEBI:58210"/>
    </ligand>
</feature>
<reference evidence="10" key="2">
    <citation type="submission" date="2020-09" db="EMBL/GenBank/DDBJ databases">
        <authorList>
            <person name="Sun Q."/>
            <person name="Kim S."/>
        </authorList>
    </citation>
    <scope>NUCLEOTIDE SEQUENCE</scope>
    <source>
        <strain evidence="10">KCTC 32296</strain>
    </source>
</reference>
<evidence type="ECO:0000256" key="1">
    <source>
        <dbReference type="ARBA" id="ARBA00007301"/>
    </source>
</evidence>
<gene>
    <name evidence="6 10" type="primary">pdxH</name>
    <name evidence="10" type="ORF">GCM10011273_29920</name>
</gene>
<evidence type="ECO:0000256" key="4">
    <source>
        <dbReference type="ARBA" id="ARBA00023002"/>
    </source>
</evidence>
<keyword evidence="2 6" id="KW-0285">Flavoprotein</keyword>
<dbReference type="Pfam" id="PF01243">
    <property type="entry name" value="PNPOx_N"/>
    <property type="match status" value="1"/>
</dbReference>
<evidence type="ECO:0000259" key="8">
    <source>
        <dbReference type="Pfam" id="PF01243"/>
    </source>
</evidence>
<dbReference type="GO" id="GO:0004733">
    <property type="term" value="F:pyridoxamine phosphate oxidase activity"/>
    <property type="evidence" value="ECO:0007669"/>
    <property type="project" value="UniProtKB-UniRule"/>
</dbReference>
<dbReference type="InterPro" id="IPR019740">
    <property type="entry name" value="Pyridox_Oxase_CS"/>
</dbReference>
<evidence type="ECO:0000313" key="10">
    <source>
        <dbReference type="EMBL" id="GGZ41167.1"/>
    </source>
</evidence>
<dbReference type="InterPro" id="IPR012349">
    <property type="entry name" value="Split_barrel_FMN-bd"/>
</dbReference>
<dbReference type="SUPFAM" id="SSF50475">
    <property type="entry name" value="FMN-binding split barrel"/>
    <property type="match status" value="1"/>
</dbReference>
<feature type="binding site" evidence="6">
    <location>
        <position position="135"/>
    </location>
    <ligand>
        <name>substrate</name>
    </ligand>
</feature>
<feature type="binding site" evidence="6">
    <location>
        <position position="78"/>
    </location>
    <ligand>
        <name>substrate</name>
    </ligand>
</feature>
<sequence>MEMVMASELIPHSPTEDEYKAAHEANAVEIDLNVAEPFDLFAEWLKEAGKKEPNDPNAVAVATVDEDGLPDVRMVLLKDFDAQGFVFYTNTHSAKGQQLDQAGKAALLFHWKSLRRQVRIRGLVSRVSDAEADAYFHSRARASQIGAWASDQSRPMADRFALEKRVAELTLKFGVGPIPRPPHWTGYRVAPLTMEFWRDKPFRLHERVQFNRQTVSDSWDKARLFP</sequence>
<feature type="binding site" evidence="6 7">
    <location>
        <begin position="88"/>
        <end position="89"/>
    </location>
    <ligand>
        <name>FMN</name>
        <dbReference type="ChEBI" id="CHEBI:58210"/>
    </ligand>
</feature>
<comment type="caution">
    <text evidence="6">Lacks conserved residue(s) required for the propagation of feature annotation.</text>
</comment>
<feature type="domain" description="Pyridoxine 5'-phosphate oxidase dimerisation C-terminal" evidence="9">
    <location>
        <begin position="184"/>
        <end position="226"/>
    </location>
</feature>
<evidence type="ECO:0000256" key="6">
    <source>
        <dbReference type="HAMAP-Rule" id="MF_01629"/>
    </source>
</evidence>
<comment type="catalytic activity">
    <reaction evidence="6">
        <text>pyridoxamine 5'-phosphate + O2 + H2O = pyridoxal 5'-phosphate + H2O2 + NH4(+)</text>
        <dbReference type="Rhea" id="RHEA:15817"/>
        <dbReference type="ChEBI" id="CHEBI:15377"/>
        <dbReference type="ChEBI" id="CHEBI:15379"/>
        <dbReference type="ChEBI" id="CHEBI:16240"/>
        <dbReference type="ChEBI" id="CHEBI:28938"/>
        <dbReference type="ChEBI" id="CHEBI:58451"/>
        <dbReference type="ChEBI" id="CHEBI:597326"/>
        <dbReference type="EC" id="1.4.3.5"/>
    </reaction>
</comment>